<comment type="caution">
    <text evidence="2">The sequence shown here is derived from an EMBL/GenBank/DDBJ whole genome shotgun (WGS) entry which is preliminary data.</text>
</comment>
<dbReference type="Proteomes" id="UP001607302">
    <property type="component" value="Unassembled WGS sequence"/>
</dbReference>
<accession>A0ABD2AE76</accession>
<dbReference type="AlphaFoldDB" id="A0ABD2AE76"/>
<evidence type="ECO:0000313" key="2">
    <source>
        <dbReference type="EMBL" id="KAL2717995.1"/>
    </source>
</evidence>
<protein>
    <submittedName>
        <fullName evidence="2">Uncharacterized protein</fullName>
    </submittedName>
</protein>
<dbReference type="EMBL" id="JAUDFV010000152">
    <property type="protein sequence ID" value="KAL2717995.1"/>
    <property type="molecule type" value="Genomic_DNA"/>
</dbReference>
<feature type="region of interest" description="Disordered" evidence="1">
    <location>
        <begin position="157"/>
        <end position="178"/>
    </location>
</feature>
<name>A0ABD2AE76_VESSQ</name>
<feature type="compositionally biased region" description="Basic and acidic residues" evidence="1">
    <location>
        <begin position="157"/>
        <end position="170"/>
    </location>
</feature>
<evidence type="ECO:0000256" key="1">
    <source>
        <dbReference type="SAM" id="MobiDB-lite"/>
    </source>
</evidence>
<proteinExistence type="predicted"/>
<sequence>MKKKKKKKYFLKTSRRYFGIFEKIKTAMLQVIFQDNVKPIGALFSPIFLSLHHSFDLDEAVPVASVVLNIVTEVDPKNSVSKSALCFTILRDSIMENYLPTRRDLTKRSWLSSFLCLMKRKRNKSQCFLIRGFSAFPTEAGGNSISWRIGWRMTSKGDKIQNPKSEKENESPPGHTFSVRERGTLETFGTTARNTARKFLCDASKSWSLETPIFHGGQHRKDIESRVYRYRSRVGIERETADEPYDSPGVD</sequence>
<evidence type="ECO:0000313" key="3">
    <source>
        <dbReference type="Proteomes" id="UP001607302"/>
    </source>
</evidence>
<keyword evidence="3" id="KW-1185">Reference proteome</keyword>
<gene>
    <name evidence="2" type="ORF">V1478_011871</name>
</gene>
<reference evidence="2 3" key="1">
    <citation type="journal article" date="2024" name="Ann. Entomol. Soc. Am.">
        <title>Genomic analyses of the southern and eastern yellowjacket wasps (Hymenoptera: Vespidae) reveal evolutionary signatures of social life.</title>
        <authorList>
            <person name="Catto M.A."/>
            <person name="Caine P.B."/>
            <person name="Orr S.E."/>
            <person name="Hunt B.G."/>
            <person name="Goodisman M.A.D."/>
        </authorList>
    </citation>
    <scope>NUCLEOTIDE SEQUENCE [LARGE SCALE GENOMIC DNA]</scope>
    <source>
        <strain evidence="2">233</strain>
        <tissue evidence="2">Head and thorax</tissue>
    </source>
</reference>
<organism evidence="2 3">
    <name type="scientific">Vespula squamosa</name>
    <name type="common">Southern yellow jacket</name>
    <name type="synonym">Wasp</name>
    <dbReference type="NCBI Taxonomy" id="30214"/>
    <lineage>
        <taxon>Eukaryota</taxon>
        <taxon>Metazoa</taxon>
        <taxon>Ecdysozoa</taxon>
        <taxon>Arthropoda</taxon>
        <taxon>Hexapoda</taxon>
        <taxon>Insecta</taxon>
        <taxon>Pterygota</taxon>
        <taxon>Neoptera</taxon>
        <taxon>Endopterygota</taxon>
        <taxon>Hymenoptera</taxon>
        <taxon>Apocrita</taxon>
        <taxon>Aculeata</taxon>
        <taxon>Vespoidea</taxon>
        <taxon>Vespidae</taxon>
        <taxon>Vespinae</taxon>
        <taxon>Vespula</taxon>
    </lineage>
</organism>